<dbReference type="GO" id="GO:0019287">
    <property type="term" value="P:isopentenyl diphosphate biosynthetic process, mevalonate pathway"/>
    <property type="evidence" value="ECO:0007669"/>
    <property type="project" value="UniProtKB-UniPathway"/>
</dbReference>
<dbReference type="InterPro" id="IPR036554">
    <property type="entry name" value="GHMP_kinase_C_sf"/>
</dbReference>
<evidence type="ECO:0000256" key="3">
    <source>
        <dbReference type="ARBA" id="ARBA00022679"/>
    </source>
</evidence>
<accession>A0A430ACU3</accession>
<dbReference type="NCBIfam" id="TIGR00549">
    <property type="entry name" value="mevalon_kin"/>
    <property type="match status" value="1"/>
</dbReference>
<dbReference type="InterPro" id="IPR020568">
    <property type="entry name" value="Ribosomal_Su5_D2-typ_SF"/>
</dbReference>
<evidence type="ECO:0000256" key="1">
    <source>
        <dbReference type="ARBA" id="ARBA00022490"/>
    </source>
</evidence>
<evidence type="ECO:0000259" key="10">
    <source>
        <dbReference type="Pfam" id="PF00288"/>
    </source>
</evidence>
<evidence type="ECO:0000256" key="9">
    <source>
        <dbReference type="ARBA" id="ARBA00029438"/>
    </source>
</evidence>
<keyword evidence="13" id="KW-1185">Reference proteome</keyword>
<name>A0A430ACU3_9ENTE</name>
<protein>
    <submittedName>
        <fullName evidence="12">Mevalonate kinase</fullName>
    </submittedName>
</protein>
<keyword evidence="5 12" id="KW-0418">Kinase</keyword>
<dbReference type="UniPathway" id="UPA00057">
    <property type="reaction ID" value="UER00098"/>
</dbReference>
<sequence>MTNNGIGYSSAKIILIGEHSVVYGEPSIALPFSAIKIKALVTTSTTKTTIDCAFYNGLLDDMPELLDSLKKAILLSLEKIKQTNTPLAIRIVSDIPAERGMGSSAAVAVATVRALFDYFNVTLPYSLLLQIVDEAEKIAHGNPSGLDALMTSSNTPYFFIKGQVPLAISLNLDAVLIVADTGITGRTKQVVAAIAQKYQAEQDSGPYHLAIQKLGQLAHSSKQFIESNEPVKLGHAFNEAQDALSLLKVSSPELNTLITVARENGALGAKLTGGGAGGCMIALAYDKKEAEHIAAALKNNGAKQTWLYEMSETNETIS</sequence>
<evidence type="ECO:0000256" key="2">
    <source>
        <dbReference type="ARBA" id="ARBA00022516"/>
    </source>
</evidence>
<dbReference type="GO" id="GO:0004496">
    <property type="term" value="F:mevalonate kinase activity"/>
    <property type="evidence" value="ECO:0007669"/>
    <property type="project" value="InterPro"/>
</dbReference>
<dbReference type="GO" id="GO:0005829">
    <property type="term" value="C:cytosol"/>
    <property type="evidence" value="ECO:0007669"/>
    <property type="project" value="TreeGrafter"/>
</dbReference>
<dbReference type="InterPro" id="IPR013750">
    <property type="entry name" value="GHMP_kinase_C_dom"/>
</dbReference>
<dbReference type="Gene3D" id="3.30.230.10">
    <property type="match status" value="1"/>
</dbReference>
<evidence type="ECO:0000256" key="6">
    <source>
        <dbReference type="ARBA" id="ARBA00022840"/>
    </source>
</evidence>
<dbReference type="OrthoDB" id="9764892at2"/>
<gene>
    <name evidence="12" type="ORF">CBF31_03095</name>
</gene>
<dbReference type="PANTHER" id="PTHR43290">
    <property type="entry name" value="MEVALONATE KINASE"/>
    <property type="match status" value="1"/>
</dbReference>
<keyword evidence="7" id="KW-0460">Magnesium</keyword>
<evidence type="ECO:0000256" key="4">
    <source>
        <dbReference type="ARBA" id="ARBA00022741"/>
    </source>
</evidence>
<dbReference type="EMBL" id="NGJY01000001">
    <property type="protein sequence ID" value="RSU05018.1"/>
    <property type="molecule type" value="Genomic_DNA"/>
</dbReference>
<dbReference type="Gene3D" id="3.30.70.890">
    <property type="entry name" value="GHMP kinase, C-terminal domain"/>
    <property type="match status" value="1"/>
</dbReference>
<dbReference type="GO" id="GO:0005524">
    <property type="term" value="F:ATP binding"/>
    <property type="evidence" value="ECO:0007669"/>
    <property type="project" value="UniProtKB-KW"/>
</dbReference>
<keyword evidence="6" id="KW-0067">ATP-binding</keyword>
<dbReference type="PRINTS" id="PR00959">
    <property type="entry name" value="MEVGALKINASE"/>
</dbReference>
<feature type="domain" description="GHMP kinase N-terminal" evidence="10">
    <location>
        <begin position="70"/>
        <end position="148"/>
    </location>
</feature>
<dbReference type="InterPro" id="IPR014721">
    <property type="entry name" value="Ribsml_uS5_D2-typ_fold_subgr"/>
</dbReference>
<comment type="caution">
    <text evidence="12">The sequence shown here is derived from an EMBL/GenBank/DDBJ whole genome shotgun (WGS) entry which is preliminary data.</text>
</comment>
<keyword evidence="8" id="KW-0443">Lipid metabolism</keyword>
<dbReference type="InterPro" id="IPR006205">
    <property type="entry name" value="Mev_gal_kin"/>
</dbReference>
<dbReference type="PANTHER" id="PTHR43290:SF2">
    <property type="entry name" value="MEVALONATE KINASE"/>
    <property type="match status" value="1"/>
</dbReference>
<reference evidence="12 13" key="1">
    <citation type="submission" date="2017-05" db="EMBL/GenBank/DDBJ databases">
        <title>Vagococcus spp. assemblies.</title>
        <authorList>
            <person name="Gulvik C.A."/>
        </authorList>
    </citation>
    <scope>NUCLEOTIDE SEQUENCE [LARGE SCALE GENOMIC DNA]</scope>
    <source>
        <strain evidence="12 13">CCUG 41755</strain>
    </source>
</reference>
<keyword evidence="2" id="KW-0444">Lipid biosynthesis</keyword>
<keyword evidence="1" id="KW-0963">Cytoplasm</keyword>
<feature type="domain" description="GHMP kinase C-terminal" evidence="11">
    <location>
        <begin position="228"/>
        <end position="302"/>
    </location>
</feature>
<dbReference type="SUPFAM" id="SSF54211">
    <property type="entry name" value="Ribosomal protein S5 domain 2-like"/>
    <property type="match status" value="1"/>
</dbReference>
<evidence type="ECO:0000256" key="7">
    <source>
        <dbReference type="ARBA" id="ARBA00022842"/>
    </source>
</evidence>
<comment type="pathway">
    <text evidence="9">Isoprenoid biosynthesis; isopentenyl diphosphate biosynthesis via mevalonate pathway; isopentenyl diphosphate from (R)-mevalonate: step 1/3.</text>
</comment>
<evidence type="ECO:0000259" key="11">
    <source>
        <dbReference type="Pfam" id="PF08544"/>
    </source>
</evidence>
<evidence type="ECO:0000256" key="8">
    <source>
        <dbReference type="ARBA" id="ARBA00023098"/>
    </source>
</evidence>
<organism evidence="12 13">
    <name type="scientific">Vagococcus fessus</name>
    <dbReference type="NCBI Taxonomy" id="120370"/>
    <lineage>
        <taxon>Bacteria</taxon>
        <taxon>Bacillati</taxon>
        <taxon>Bacillota</taxon>
        <taxon>Bacilli</taxon>
        <taxon>Lactobacillales</taxon>
        <taxon>Enterococcaceae</taxon>
        <taxon>Vagococcus</taxon>
    </lineage>
</organism>
<dbReference type="Proteomes" id="UP000287101">
    <property type="component" value="Unassembled WGS sequence"/>
</dbReference>
<dbReference type="SUPFAM" id="SSF55060">
    <property type="entry name" value="GHMP Kinase, C-terminal domain"/>
    <property type="match status" value="1"/>
</dbReference>
<dbReference type="InterPro" id="IPR006204">
    <property type="entry name" value="GHMP_kinase_N_dom"/>
</dbReference>
<dbReference type="Pfam" id="PF00288">
    <property type="entry name" value="GHMP_kinases_N"/>
    <property type="match status" value="1"/>
</dbReference>
<proteinExistence type="predicted"/>
<dbReference type="AlphaFoldDB" id="A0A430ACU3"/>
<evidence type="ECO:0000256" key="5">
    <source>
        <dbReference type="ARBA" id="ARBA00022777"/>
    </source>
</evidence>
<keyword evidence="4" id="KW-0547">Nucleotide-binding</keyword>
<keyword evidence="3" id="KW-0808">Transferase</keyword>
<evidence type="ECO:0000313" key="13">
    <source>
        <dbReference type="Proteomes" id="UP000287101"/>
    </source>
</evidence>
<dbReference type="RefSeq" id="WP_126830866.1">
    <property type="nucleotide sequence ID" value="NZ_CBCRYB010000007.1"/>
</dbReference>
<evidence type="ECO:0000313" key="12">
    <source>
        <dbReference type="EMBL" id="RSU05018.1"/>
    </source>
</evidence>
<dbReference type="Pfam" id="PF08544">
    <property type="entry name" value="GHMP_kinases_C"/>
    <property type="match status" value="1"/>
</dbReference>